<sequence>MGTDDQLSMDLGVEVELTAWDRWVDPERHAAQARELCNRAALPAMPQEPWDFESREVIQLSETIGELLPDLEAVTLPENADTVDQLVCLIGEWFVRYLDARWIDLNKIPSGYNDCELSIYRDVKPGIAFKFDGWKACSAALLVQFVVENEFINIAELVSVAFWRHRRADEGGFLLSELRTSLPDHPPFI</sequence>
<evidence type="ECO:0000313" key="1">
    <source>
        <dbReference type="EMBL" id="SNY87115.1"/>
    </source>
</evidence>
<gene>
    <name evidence="1" type="ORF">SAMN04244553_4051</name>
</gene>
<dbReference type="AlphaFoldDB" id="A0A285LQD2"/>
<accession>A0A285LQD2</accession>
<organism evidence="1 2">
    <name type="scientific">Nocardia amikacinitolerans</name>
    <dbReference type="NCBI Taxonomy" id="756689"/>
    <lineage>
        <taxon>Bacteria</taxon>
        <taxon>Bacillati</taxon>
        <taxon>Actinomycetota</taxon>
        <taxon>Actinomycetes</taxon>
        <taxon>Mycobacteriales</taxon>
        <taxon>Nocardiaceae</taxon>
        <taxon>Nocardia</taxon>
    </lineage>
</organism>
<name>A0A285LQD2_9NOCA</name>
<dbReference type="RefSeq" id="WP_097246216.1">
    <property type="nucleotide sequence ID" value="NZ_JAMTCV010000003.1"/>
</dbReference>
<dbReference type="OrthoDB" id="4534111at2"/>
<protein>
    <submittedName>
        <fullName evidence="1">Uncharacterized protein</fullName>
    </submittedName>
</protein>
<reference evidence="1 2" key="1">
    <citation type="submission" date="2017-09" db="EMBL/GenBank/DDBJ databases">
        <authorList>
            <person name="Ehlers B."/>
            <person name="Leendertz F.H."/>
        </authorList>
    </citation>
    <scope>NUCLEOTIDE SEQUENCE [LARGE SCALE GENOMIC DNA]</scope>
    <source>
        <strain evidence="1 2">DSM 45537</strain>
    </source>
</reference>
<proteinExistence type="predicted"/>
<keyword evidence="2" id="KW-1185">Reference proteome</keyword>
<dbReference type="EMBL" id="OBEG01000004">
    <property type="protein sequence ID" value="SNY87115.1"/>
    <property type="molecule type" value="Genomic_DNA"/>
</dbReference>
<dbReference type="Proteomes" id="UP000219565">
    <property type="component" value="Unassembled WGS sequence"/>
</dbReference>
<evidence type="ECO:0000313" key="2">
    <source>
        <dbReference type="Proteomes" id="UP000219565"/>
    </source>
</evidence>